<dbReference type="SUPFAM" id="SSF51905">
    <property type="entry name" value="FAD/NAD(P)-binding domain"/>
    <property type="match status" value="1"/>
</dbReference>
<dbReference type="VEuPathDB" id="FungiDB:PGUG_02250"/>
<sequence>MLHSTERRKSAAERRPSTSYTPPVIPHLAGLEKPQAHTLNMDHCDILIMGTGLTESVLAAALSWQGVEVLHIDRNNYYGDSSSTMTIEQLKKWCHEVNQGKIPHFQDAQIYIPGGGSRISSKDYGIDLTPRLMFAQSDLLALLVQSRVYRYLEFQSLSNFHVFENDNFNKNVSNTSKEDIFTDQSLSLKTKRQLMKLLKFILADSQDESKQSVLAENAATPIAEFLEKNFHLETPQINELIYSIGLCPLSQTTAPDALARIRRFLTSFDVYGNFPVMMSKYGGPGEISQGFCRSAAVAGTTYKLNTSLVDYDPSSKVAKFSDGSAIKINEKLVISPSQIPRFLQSGYSEITSKLKLSYVTRMTTIVKRDCKEWMTDNEPAAVVVFPPKSLPTGNNESVQVIIQNGNSGICPDGQSVWYSQTCEQDLRRAKEDLESAYEKMEAALLRETSSNLDEVLDENDFVLSANGTPLVANSFKLGKSLQSFVPKEKLEIICKLGYVQSTFVNLDLSNQMFPTSENNVSLDTLRDAEDIVFTNMPSAEISYDGVVSDCRTLFTRITGSEDDFFDVDFEDEEFDEGQGSTSVSEAVKNGDILMKDHENAIEDSDSDDDRHGPFGTDSMEL</sequence>
<evidence type="ECO:0000256" key="4">
    <source>
        <dbReference type="SAM" id="MobiDB-lite"/>
    </source>
</evidence>
<dbReference type="GO" id="GO:0031267">
    <property type="term" value="F:small GTPase binding"/>
    <property type="evidence" value="ECO:0007669"/>
    <property type="project" value="EnsemblFungi"/>
</dbReference>
<evidence type="ECO:0000256" key="1">
    <source>
        <dbReference type="ARBA" id="ARBA00005593"/>
    </source>
</evidence>
<dbReference type="OrthoDB" id="1923006at2759"/>
<dbReference type="SUPFAM" id="SSF54373">
    <property type="entry name" value="FAD-linked reductases, C-terminal domain"/>
    <property type="match status" value="1"/>
</dbReference>
<name>A5DG49_PICGU</name>
<dbReference type="InterPro" id="IPR036188">
    <property type="entry name" value="FAD/NAD-bd_sf"/>
</dbReference>
<dbReference type="PANTHER" id="PTHR11787:SF4">
    <property type="entry name" value="CHM, RAB ESCORT PROTEIN 1"/>
    <property type="match status" value="1"/>
</dbReference>
<dbReference type="STRING" id="294746.A5DG49"/>
<dbReference type="GO" id="GO:0005829">
    <property type="term" value="C:cytosol"/>
    <property type="evidence" value="ECO:0007669"/>
    <property type="project" value="TreeGrafter"/>
</dbReference>
<dbReference type="GO" id="GO:0005968">
    <property type="term" value="C:Rab-protein geranylgeranyltransferase complex"/>
    <property type="evidence" value="ECO:0007669"/>
    <property type="project" value="EnsemblFungi"/>
</dbReference>
<dbReference type="GO" id="GO:0006888">
    <property type="term" value="P:endoplasmic reticulum to Golgi vesicle-mediated transport"/>
    <property type="evidence" value="ECO:0007669"/>
    <property type="project" value="EnsemblFungi"/>
</dbReference>
<dbReference type="GO" id="GO:0016020">
    <property type="term" value="C:membrane"/>
    <property type="evidence" value="ECO:0007669"/>
    <property type="project" value="EnsemblFungi"/>
</dbReference>
<dbReference type="Gene3D" id="3.30.519.10">
    <property type="entry name" value="Guanine Nucleotide Dissociation Inhibitor, domain 2"/>
    <property type="match status" value="2"/>
</dbReference>
<accession>A5DG49</accession>
<dbReference type="InterPro" id="IPR018203">
    <property type="entry name" value="GDP_dissociation_inhibitor"/>
</dbReference>
<dbReference type="GeneID" id="5128508"/>
<dbReference type="PRINTS" id="PR00894">
    <property type="entry name" value="YEASTMRS6P"/>
</dbReference>
<feature type="region of interest" description="Disordered" evidence="4">
    <location>
        <begin position="597"/>
        <end position="621"/>
    </location>
</feature>
<comment type="similarity">
    <text evidence="1 2">Belongs to the Rab GDI family.</text>
</comment>
<keyword evidence="6" id="KW-1185">Reference proteome</keyword>
<evidence type="ECO:0000313" key="6">
    <source>
        <dbReference type="Proteomes" id="UP000001997"/>
    </source>
</evidence>
<dbReference type="AlphaFoldDB" id="A5DG49"/>
<dbReference type="GO" id="GO:0005092">
    <property type="term" value="F:GDP-dissociation inhibitor activity"/>
    <property type="evidence" value="ECO:0007669"/>
    <property type="project" value="UniProtKB-UniRule"/>
</dbReference>
<dbReference type="InterPro" id="IPR017230">
    <property type="entry name" value="Mrs6"/>
</dbReference>
<keyword evidence="3" id="KW-0175">Coiled coil</keyword>
<dbReference type="KEGG" id="pgu:PGUG_02250"/>
<feature type="compositionally biased region" description="Basic and acidic residues" evidence="4">
    <location>
        <begin position="1"/>
        <end position="16"/>
    </location>
</feature>
<dbReference type="RefSeq" id="XP_001486579.2">
    <property type="nucleotide sequence ID" value="XM_001486529.1"/>
</dbReference>
<organism evidence="5 6">
    <name type="scientific">Meyerozyma guilliermondii (strain ATCC 6260 / CBS 566 / DSM 6381 / JCM 1539 / NBRC 10279 / NRRL Y-324)</name>
    <name type="common">Yeast</name>
    <name type="synonym">Candida guilliermondii</name>
    <dbReference type="NCBI Taxonomy" id="294746"/>
    <lineage>
        <taxon>Eukaryota</taxon>
        <taxon>Fungi</taxon>
        <taxon>Dikarya</taxon>
        <taxon>Ascomycota</taxon>
        <taxon>Saccharomycotina</taxon>
        <taxon>Pichiomycetes</taxon>
        <taxon>Debaryomycetaceae</taxon>
        <taxon>Meyerozyma</taxon>
    </lineage>
</organism>
<dbReference type="PIRSF" id="PIRSF037514">
    <property type="entry name" value="Rab_ger_ger_transf_A_fun"/>
    <property type="match status" value="1"/>
</dbReference>
<dbReference type="GO" id="GO:0006612">
    <property type="term" value="P:protein targeting to membrane"/>
    <property type="evidence" value="ECO:0007669"/>
    <property type="project" value="EnsemblFungi"/>
</dbReference>
<dbReference type="HOGENOM" id="CLU_021695_3_1_1"/>
<dbReference type="Gene3D" id="3.50.50.60">
    <property type="entry name" value="FAD/NAD(P)-binding domain"/>
    <property type="match status" value="1"/>
</dbReference>
<dbReference type="InParanoid" id="A5DG49"/>
<reference evidence="5 6" key="1">
    <citation type="journal article" date="2009" name="Nature">
        <title>Evolution of pathogenicity and sexual reproduction in eight Candida genomes.</title>
        <authorList>
            <person name="Butler G."/>
            <person name="Rasmussen M.D."/>
            <person name="Lin M.F."/>
            <person name="Santos M.A."/>
            <person name="Sakthikumar S."/>
            <person name="Munro C.A."/>
            <person name="Rheinbay E."/>
            <person name="Grabherr M."/>
            <person name="Forche A."/>
            <person name="Reedy J.L."/>
            <person name="Agrafioti I."/>
            <person name="Arnaud M.B."/>
            <person name="Bates S."/>
            <person name="Brown A.J."/>
            <person name="Brunke S."/>
            <person name="Costanzo M.C."/>
            <person name="Fitzpatrick D.A."/>
            <person name="de Groot P.W."/>
            <person name="Harris D."/>
            <person name="Hoyer L.L."/>
            <person name="Hube B."/>
            <person name="Klis F.M."/>
            <person name="Kodira C."/>
            <person name="Lennard N."/>
            <person name="Logue M.E."/>
            <person name="Martin R."/>
            <person name="Neiman A.M."/>
            <person name="Nikolaou E."/>
            <person name="Quail M.A."/>
            <person name="Quinn J."/>
            <person name="Santos M.C."/>
            <person name="Schmitzberger F.F."/>
            <person name="Sherlock G."/>
            <person name="Shah P."/>
            <person name="Silverstein K.A."/>
            <person name="Skrzypek M.S."/>
            <person name="Soll D."/>
            <person name="Staggs R."/>
            <person name="Stansfield I."/>
            <person name="Stumpf M.P."/>
            <person name="Sudbery P.E."/>
            <person name="Srikantha T."/>
            <person name="Zeng Q."/>
            <person name="Berman J."/>
            <person name="Berriman M."/>
            <person name="Heitman J."/>
            <person name="Gow N.A."/>
            <person name="Lorenz M.C."/>
            <person name="Birren B.W."/>
            <person name="Kellis M."/>
            <person name="Cuomo C.A."/>
        </authorList>
    </citation>
    <scope>NUCLEOTIDE SEQUENCE [LARGE SCALE GENOMIC DNA]</scope>
    <source>
        <strain evidence="6">ATCC 6260 / CBS 566 / DSM 6381 / JCM 1539 / NBRC 10279 / NRRL Y-324</strain>
    </source>
</reference>
<dbReference type="PANTHER" id="PTHR11787">
    <property type="entry name" value="RAB GDP-DISSOCIATION INHIBITOR"/>
    <property type="match status" value="1"/>
</dbReference>
<evidence type="ECO:0000313" key="5">
    <source>
        <dbReference type="EMBL" id="EDK38152.2"/>
    </source>
</evidence>
<feature type="region of interest" description="Disordered" evidence="4">
    <location>
        <begin position="1"/>
        <end position="24"/>
    </location>
</feature>
<dbReference type="PRINTS" id="PR00891">
    <property type="entry name" value="RABGDIREP"/>
</dbReference>
<evidence type="ECO:0000256" key="3">
    <source>
        <dbReference type="SAM" id="Coils"/>
    </source>
</evidence>
<dbReference type="GO" id="GO:0007264">
    <property type="term" value="P:small GTPase-mediated signal transduction"/>
    <property type="evidence" value="ECO:0007669"/>
    <property type="project" value="UniProtKB-UniRule"/>
</dbReference>
<dbReference type="Gene3D" id="1.10.405.10">
    <property type="entry name" value="Guanine Nucleotide Dissociation Inhibitor, domain 1"/>
    <property type="match status" value="1"/>
</dbReference>
<dbReference type="GO" id="GO:0005634">
    <property type="term" value="C:nucleus"/>
    <property type="evidence" value="ECO:0007669"/>
    <property type="project" value="TreeGrafter"/>
</dbReference>
<feature type="coiled-coil region" evidence="3">
    <location>
        <begin position="419"/>
        <end position="446"/>
    </location>
</feature>
<dbReference type="Proteomes" id="UP000001997">
    <property type="component" value="Unassembled WGS sequence"/>
</dbReference>
<dbReference type="Pfam" id="PF00996">
    <property type="entry name" value="GDI"/>
    <property type="match status" value="1"/>
</dbReference>
<dbReference type="GO" id="GO:0004663">
    <property type="term" value="F:Rab geranylgeranyltransferase activity"/>
    <property type="evidence" value="ECO:0007669"/>
    <property type="project" value="EnsemblFungi"/>
</dbReference>
<dbReference type="FunCoup" id="A5DG49">
    <property type="interactions" value="197"/>
</dbReference>
<dbReference type="OMA" id="HQYLEFQ"/>
<dbReference type="EMBL" id="CH408156">
    <property type="protein sequence ID" value="EDK38152.2"/>
    <property type="molecule type" value="Genomic_DNA"/>
</dbReference>
<gene>
    <name evidence="5" type="ORF">PGUG_02250</name>
</gene>
<dbReference type="eggNOG" id="KOG1439">
    <property type="taxonomic scope" value="Eukaryota"/>
</dbReference>
<protein>
    <recommendedName>
        <fullName evidence="2">Rab proteins geranylgeranyltransferase</fullName>
    </recommendedName>
</protein>
<proteinExistence type="inferred from homology"/>
<evidence type="ECO:0000256" key="2">
    <source>
        <dbReference type="PIRNR" id="PIRNR037514"/>
    </source>
</evidence>